<evidence type="ECO:0000313" key="2">
    <source>
        <dbReference type="Proteomes" id="UP000054988"/>
    </source>
</evidence>
<gene>
    <name evidence="1" type="ORF">WG66_2383</name>
</gene>
<organism evidence="1 2">
    <name type="scientific">Moniliophthora roreri</name>
    <name type="common">Frosty pod rot fungus</name>
    <name type="synonym">Monilia roreri</name>
    <dbReference type="NCBI Taxonomy" id="221103"/>
    <lineage>
        <taxon>Eukaryota</taxon>
        <taxon>Fungi</taxon>
        <taxon>Dikarya</taxon>
        <taxon>Basidiomycota</taxon>
        <taxon>Agaricomycotina</taxon>
        <taxon>Agaricomycetes</taxon>
        <taxon>Agaricomycetidae</taxon>
        <taxon>Agaricales</taxon>
        <taxon>Marasmiineae</taxon>
        <taxon>Marasmiaceae</taxon>
        <taxon>Moniliophthora</taxon>
    </lineage>
</organism>
<reference evidence="1 2" key="1">
    <citation type="submission" date="2015-12" db="EMBL/GenBank/DDBJ databases">
        <title>Draft genome sequence of Moniliophthora roreri, the causal agent of frosty pod rot of cacao.</title>
        <authorList>
            <person name="Aime M.C."/>
            <person name="Diaz-Valderrama J.R."/>
            <person name="Kijpornyongpan T."/>
            <person name="Phillips-Mora W."/>
        </authorList>
    </citation>
    <scope>NUCLEOTIDE SEQUENCE [LARGE SCALE GENOMIC DNA]</scope>
    <source>
        <strain evidence="1 2">MCA 2952</strain>
    </source>
</reference>
<accession>A0A0W0G910</accession>
<name>A0A0W0G910_MONRR</name>
<comment type="caution">
    <text evidence="1">The sequence shown here is derived from an EMBL/GenBank/DDBJ whole genome shotgun (WGS) entry which is preliminary data.</text>
</comment>
<proteinExistence type="predicted"/>
<dbReference type="EMBL" id="LATX01000793">
    <property type="protein sequence ID" value="KTB45044.1"/>
    <property type="molecule type" value="Genomic_DNA"/>
</dbReference>
<sequence>MSLNLRFTYALPILGTDNATYDTSDRVRRVEREECDEDYAACCTWRPFLKCKASSEGDAEVNESELVRKLARVELVPSLGWEDDTMDPEGVVPRIMERLTSAAVAQGKVVFGDAKARVAIDVAFRFTIILRVGCVSACLRHGYSPGKLHVIEDFYIGRESGGTRLFEKR</sequence>
<evidence type="ECO:0000313" key="1">
    <source>
        <dbReference type="EMBL" id="KTB45044.1"/>
    </source>
</evidence>
<protein>
    <submittedName>
        <fullName evidence="1">Uncharacterized protein</fullName>
    </submittedName>
</protein>
<dbReference type="AlphaFoldDB" id="A0A0W0G910"/>
<dbReference type="Proteomes" id="UP000054988">
    <property type="component" value="Unassembled WGS sequence"/>
</dbReference>